<name>A0A9D2I4Y3_9FIRM</name>
<organism evidence="2 3">
    <name type="scientific">Candidatus Eisenbergiella merdipullorum</name>
    <dbReference type="NCBI Taxonomy" id="2838553"/>
    <lineage>
        <taxon>Bacteria</taxon>
        <taxon>Bacillati</taxon>
        <taxon>Bacillota</taxon>
        <taxon>Clostridia</taxon>
        <taxon>Lachnospirales</taxon>
        <taxon>Lachnospiraceae</taxon>
        <taxon>Eisenbergiella</taxon>
    </lineage>
</organism>
<comment type="caution">
    <text evidence="2">The sequence shown here is derived from an EMBL/GenBank/DDBJ whole genome shotgun (WGS) entry which is preliminary data.</text>
</comment>
<dbReference type="GO" id="GO:0016740">
    <property type="term" value="F:transferase activity"/>
    <property type="evidence" value="ECO:0007669"/>
    <property type="project" value="UniProtKB-KW"/>
</dbReference>
<proteinExistence type="predicted"/>
<reference evidence="2" key="1">
    <citation type="journal article" date="2021" name="PeerJ">
        <title>Extensive microbial diversity within the chicken gut microbiome revealed by metagenomics and culture.</title>
        <authorList>
            <person name="Gilroy R."/>
            <person name="Ravi A."/>
            <person name="Getino M."/>
            <person name="Pursley I."/>
            <person name="Horton D.L."/>
            <person name="Alikhan N.F."/>
            <person name="Baker D."/>
            <person name="Gharbi K."/>
            <person name="Hall N."/>
            <person name="Watson M."/>
            <person name="Adriaenssens E.M."/>
            <person name="Foster-Nyarko E."/>
            <person name="Jarju S."/>
            <person name="Secka A."/>
            <person name="Antonio M."/>
            <person name="Oren A."/>
            <person name="Chaudhuri R.R."/>
            <person name="La Ragione R."/>
            <person name="Hildebrand F."/>
            <person name="Pallen M.J."/>
        </authorList>
    </citation>
    <scope>NUCLEOTIDE SEQUENCE</scope>
    <source>
        <strain evidence="2">CHK179-7159</strain>
    </source>
</reference>
<accession>A0A9D2I4Y3</accession>
<evidence type="ECO:0000313" key="3">
    <source>
        <dbReference type="Proteomes" id="UP000886858"/>
    </source>
</evidence>
<dbReference type="InterPro" id="IPR007345">
    <property type="entry name" value="Polysacch_pyruvyl_Trfase"/>
</dbReference>
<evidence type="ECO:0000259" key="1">
    <source>
        <dbReference type="Pfam" id="PF04230"/>
    </source>
</evidence>
<keyword evidence="2" id="KW-0808">Transferase</keyword>
<gene>
    <name evidence="2" type="ORF">H9717_06825</name>
</gene>
<sequence length="371" mass="44467">MVAKKVAIFTWYNEDRNCGQTLQAYALQKAIEREVSDTSTIIITYRNDVRKRIYRNWILYPLRRWLRMDSRMRKRQKKFDTFIAEYMKVSKPFYRKSQILNYLRKENILNLVVGSDQVWNPQRKLDDVYLLNFGNGFHKMSYASSMMSPDLEMKYRNELIKASRYLDDFEFISVREKSAAIMLKKYVHKRITNVLDPVFLLNRAEWEKIEKDPGMAGKKYILVYCLGETERCKNVVEKIEQRMENDIQILYMDVDQKNEIPDNWNRIFNIGPAEFIWLVNHAEYVCCDSFHGTAFSIIFEKNFFVVPSIRTFASNMYRVTDLLDILHVKDRYIETEKFPELKADYGSINIRLKEEMEKSRECLRYILETNV</sequence>
<feature type="domain" description="Polysaccharide pyruvyl transferase" evidence="1">
    <location>
        <begin position="17"/>
        <end position="306"/>
    </location>
</feature>
<dbReference type="Pfam" id="PF04230">
    <property type="entry name" value="PS_pyruv_trans"/>
    <property type="match status" value="1"/>
</dbReference>
<evidence type="ECO:0000313" key="2">
    <source>
        <dbReference type="EMBL" id="HJA92816.1"/>
    </source>
</evidence>
<dbReference type="AlphaFoldDB" id="A0A9D2I4Y3"/>
<reference evidence="2" key="2">
    <citation type="submission" date="2021-04" db="EMBL/GenBank/DDBJ databases">
        <authorList>
            <person name="Gilroy R."/>
        </authorList>
    </citation>
    <scope>NUCLEOTIDE SEQUENCE</scope>
    <source>
        <strain evidence="2">CHK179-7159</strain>
    </source>
</reference>
<dbReference type="Proteomes" id="UP000886858">
    <property type="component" value="Unassembled WGS sequence"/>
</dbReference>
<protein>
    <submittedName>
        <fullName evidence="2">Polysaccharide pyruvyl transferase family protein</fullName>
    </submittedName>
</protein>
<dbReference type="EMBL" id="DWYY01000072">
    <property type="protein sequence ID" value="HJA92816.1"/>
    <property type="molecule type" value="Genomic_DNA"/>
</dbReference>